<protein>
    <submittedName>
        <fullName evidence="1">Uncharacterized protein</fullName>
    </submittedName>
</protein>
<proteinExistence type="predicted"/>
<evidence type="ECO:0000313" key="1">
    <source>
        <dbReference type="EMBL" id="RMZ95495.1"/>
    </source>
</evidence>
<dbReference type="Proteomes" id="UP000276133">
    <property type="component" value="Unassembled WGS sequence"/>
</dbReference>
<dbReference type="AlphaFoldDB" id="A0A3M7P8S0"/>
<keyword evidence="2" id="KW-1185">Reference proteome</keyword>
<dbReference type="EMBL" id="REGN01012395">
    <property type="protein sequence ID" value="RMZ95495.1"/>
    <property type="molecule type" value="Genomic_DNA"/>
</dbReference>
<accession>A0A3M7P8S0</accession>
<reference evidence="1 2" key="1">
    <citation type="journal article" date="2018" name="Sci. Rep.">
        <title>Genomic signatures of local adaptation to the degree of environmental predictability in rotifers.</title>
        <authorList>
            <person name="Franch-Gras L."/>
            <person name="Hahn C."/>
            <person name="Garcia-Roger E.M."/>
            <person name="Carmona M.J."/>
            <person name="Serra M."/>
            <person name="Gomez A."/>
        </authorList>
    </citation>
    <scope>NUCLEOTIDE SEQUENCE [LARGE SCALE GENOMIC DNA]</scope>
    <source>
        <strain evidence="1">HYR1</strain>
    </source>
</reference>
<comment type="caution">
    <text evidence="1">The sequence shown here is derived from an EMBL/GenBank/DDBJ whole genome shotgun (WGS) entry which is preliminary data.</text>
</comment>
<evidence type="ECO:0000313" key="2">
    <source>
        <dbReference type="Proteomes" id="UP000276133"/>
    </source>
</evidence>
<gene>
    <name evidence="1" type="ORF">BpHYR1_029569</name>
</gene>
<sequence>MSREECFIMEYIKKFLGNVMTTEHCHFSKPAHPVYHWLKTSYAYGLVCSLRYVNIQSDNSKIYNCGVENLECKTEGSIIIWDEAKINKCSFGKMDSMISNWESFKDFKRRNFFKWSVKKAHIGKTSYKGPQKAAFKN</sequence>
<organism evidence="1 2">
    <name type="scientific">Brachionus plicatilis</name>
    <name type="common">Marine rotifer</name>
    <name type="synonym">Brachionus muelleri</name>
    <dbReference type="NCBI Taxonomy" id="10195"/>
    <lineage>
        <taxon>Eukaryota</taxon>
        <taxon>Metazoa</taxon>
        <taxon>Spiralia</taxon>
        <taxon>Gnathifera</taxon>
        <taxon>Rotifera</taxon>
        <taxon>Eurotatoria</taxon>
        <taxon>Monogononta</taxon>
        <taxon>Pseudotrocha</taxon>
        <taxon>Ploima</taxon>
        <taxon>Brachionidae</taxon>
        <taxon>Brachionus</taxon>
    </lineage>
</organism>
<name>A0A3M7P8S0_BRAPC</name>